<dbReference type="Proteomes" id="UP001500724">
    <property type="component" value="Unassembled WGS sequence"/>
</dbReference>
<accession>A0ABN1H9Q2</accession>
<protein>
    <submittedName>
        <fullName evidence="1">Uncharacterized protein</fullName>
    </submittedName>
</protein>
<dbReference type="EMBL" id="BAAAGU010000006">
    <property type="protein sequence ID" value="GAA0634670.1"/>
    <property type="molecule type" value="Genomic_DNA"/>
</dbReference>
<name>A0ABN1H9Q2_9ACTN</name>
<comment type="caution">
    <text evidence="1">The sequence shown here is derived from an EMBL/GenBank/DDBJ whole genome shotgun (WGS) entry which is preliminary data.</text>
</comment>
<evidence type="ECO:0000313" key="2">
    <source>
        <dbReference type="Proteomes" id="UP001500724"/>
    </source>
</evidence>
<reference evidence="1 2" key="1">
    <citation type="journal article" date="2019" name="Int. J. Syst. Evol. Microbiol.">
        <title>The Global Catalogue of Microorganisms (GCM) 10K type strain sequencing project: providing services to taxonomists for standard genome sequencing and annotation.</title>
        <authorList>
            <consortium name="The Broad Institute Genomics Platform"/>
            <consortium name="The Broad Institute Genome Sequencing Center for Infectious Disease"/>
            <person name="Wu L."/>
            <person name="Ma J."/>
        </authorList>
    </citation>
    <scope>NUCLEOTIDE SEQUENCE [LARGE SCALE GENOMIC DNA]</scope>
    <source>
        <strain evidence="1 2">JCM 10367</strain>
    </source>
</reference>
<keyword evidence="2" id="KW-1185">Reference proteome</keyword>
<evidence type="ECO:0000313" key="1">
    <source>
        <dbReference type="EMBL" id="GAA0634670.1"/>
    </source>
</evidence>
<organism evidence="1 2">
    <name type="scientific">Streptomyces thermocarboxydovorans</name>
    <dbReference type="NCBI Taxonomy" id="59298"/>
    <lineage>
        <taxon>Bacteria</taxon>
        <taxon>Bacillati</taxon>
        <taxon>Actinomycetota</taxon>
        <taxon>Actinomycetes</taxon>
        <taxon>Kitasatosporales</taxon>
        <taxon>Streptomycetaceae</taxon>
        <taxon>Streptomyces</taxon>
    </lineage>
</organism>
<sequence>MTALLDVMSLEKPPTRFLSQDMLVPMLFGPRKPLLQGPPLAEHERKSAVS</sequence>
<gene>
    <name evidence="1" type="ORF">GCM10009535_08200</name>
</gene>
<proteinExistence type="predicted"/>